<comment type="caution">
    <text evidence="1">The sequence shown here is derived from an EMBL/GenBank/DDBJ whole genome shotgun (WGS) entry which is preliminary data.</text>
</comment>
<evidence type="ECO:0000313" key="2">
    <source>
        <dbReference type="Proteomes" id="UP000183567"/>
    </source>
</evidence>
<keyword evidence="2" id="KW-1185">Reference proteome</keyword>
<dbReference type="AlphaFoldDB" id="A0A1J8PIX2"/>
<proteinExistence type="predicted"/>
<gene>
    <name evidence="1" type="ORF">AZE42_08982</name>
</gene>
<reference evidence="1 2" key="1">
    <citation type="submission" date="2016-03" db="EMBL/GenBank/DDBJ databases">
        <title>Comparative genomics of the ectomycorrhizal sister species Rhizopogon vinicolor and Rhizopogon vesiculosus (Basidiomycota: Boletales) reveals a divergence of the mating type B locus.</title>
        <authorList>
            <person name="Mujic A.B."/>
            <person name="Kuo A."/>
            <person name="Tritt A."/>
            <person name="Lipzen A."/>
            <person name="Chen C."/>
            <person name="Johnson J."/>
            <person name="Sharma A."/>
            <person name="Barry K."/>
            <person name="Grigoriev I.V."/>
            <person name="Spatafora J.W."/>
        </authorList>
    </citation>
    <scope>NUCLEOTIDE SEQUENCE [LARGE SCALE GENOMIC DNA]</scope>
    <source>
        <strain evidence="1 2">AM-OR11-056</strain>
    </source>
</reference>
<evidence type="ECO:0000313" key="1">
    <source>
        <dbReference type="EMBL" id="OJA07747.1"/>
    </source>
</evidence>
<name>A0A1J8PIX2_9AGAM</name>
<sequence length="45" mass="5174">MLFCSDLIDRGAHNSDCKEEDVFAYLFSRKIVYCSLAGKQTMYFG</sequence>
<accession>A0A1J8PIX2</accession>
<dbReference type="Proteomes" id="UP000183567">
    <property type="component" value="Unassembled WGS sequence"/>
</dbReference>
<dbReference type="EMBL" id="LVVM01006565">
    <property type="protein sequence ID" value="OJA07747.1"/>
    <property type="molecule type" value="Genomic_DNA"/>
</dbReference>
<protein>
    <submittedName>
        <fullName evidence="1">Uncharacterized protein</fullName>
    </submittedName>
</protein>
<organism evidence="1 2">
    <name type="scientific">Rhizopogon vesiculosus</name>
    <dbReference type="NCBI Taxonomy" id="180088"/>
    <lineage>
        <taxon>Eukaryota</taxon>
        <taxon>Fungi</taxon>
        <taxon>Dikarya</taxon>
        <taxon>Basidiomycota</taxon>
        <taxon>Agaricomycotina</taxon>
        <taxon>Agaricomycetes</taxon>
        <taxon>Agaricomycetidae</taxon>
        <taxon>Boletales</taxon>
        <taxon>Suillineae</taxon>
        <taxon>Rhizopogonaceae</taxon>
        <taxon>Rhizopogon</taxon>
    </lineage>
</organism>